<sequence>MCLSAGPGLAQGGPGGRTSAPVPHWHLSACVGERARLLSDSEDLTAGQGTQVQLSGLSLPLSFSHVSITHAGACTLGFNRAGARHRNSDGYTHRRTPRGVSTVERRHLRRGGGGVTASIKEHICLMGTRHKMPPKCHHLHSKDERRPG</sequence>
<protein>
    <submittedName>
        <fullName evidence="2">Uncharacterized protein</fullName>
    </submittedName>
</protein>
<dbReference type="EMBL" id="JAINUG010000091">
    <property type="protein sequence ID" value="KAJ8398245.1"/>
    <property type="molecule type" value="Genomic_DNA"/>
</dbReference>
<feature type="region of interest" description="Disordered" evidence="1">
    <location>
        <begin position="1"/>
        <end position="21"/>
    </location>
</feature>
<dbReference type="Proteomes" id="UP001221898">
    <property type="component" value="Unassembled WGS sequence"/>
</dbReference>
<dbReference type="AlphaFoldDB" id="A0AAD7S937"/>
<name>A0AAD7S937_9TELE</name>
<evidence type="ECO:0000256" key="1">
    <source>
        <dbReference type="SAM" id="MobiDB-lite"/>
    </source>
</evidence>
<evidence type="ECO:0000313" key="3">
    <source>
        <dbReference type="Proteomes" id="UP001221898"/>
    </source>
</evidence>
<keyword evidence="3" id="KW-1185">Reference proteome</keyword>
<gene>
    <name evidence="2" type="ORF">AAFF_G00428150</name>
</gene>
<evidence type="ECO:0000313" key="2">
    <source>
        <dbReference type="EMBL" id="KAJ8398245.1"/>
    </source>
</evidence>
<comment type="caution">
    <text evidence="2">The sequence shown here is derived from an EMBL/GenBank/DDBJ whole genome shotgun (WGS) entry which is preliminary data.</text>
</comment>
<organism evidence="2 3">
    <name type="scientific">Aldrovandia affinis</name>
    <dbReference type="NCBI Taxonomy" id="143900"/>
    <lineage>
        <taxon>Eukaryota</taxon>
        <taxon>Metazoa</taxon>
        <taxon>Chordata</taxon>
        <taxon>Craniata</taxon>
        <taxon>Vertebrata</taxon>
        <taxon>Euteleostomi</taxon>
        <taxon>Actinopterygii</taxon>
        <taxon>Neopterygii</taxon>
        <taxon>Teleostei</taxon>
        <taxon>Notacanthiformes</taxon>
        <taxon>Halosauridae</taxon>
        <taxon>Aldrovandia</taxon>
    </lineage>
</organism>
<proteinExistence type="predicted"/>
<accession>A0AAD7S937</accession>
<reference evidence="2" key="1">
    <citation type="journal article" date="2023" name="Science">
        <title>Genome structures resolve the early diversification of teleost fishes.</title>
        <authorList>
            <person name="Parey E."/>
            <person name="Louis A."/>
            <person name="Montfort J."/>
            <person name="Bouchez O."/>
            <person name="Roques C."/>
            <person name="Iampietro C."/>
            <person name="Lluch J."/>
            <person name="Castinel A."/>
            <person name="Donnadieu C."/>
            <person name="Desvignes T."/>
            <person name="Floi Bucao C."/>
            <person name="Jouanno E."/>
            <person name="Wen M."/>
            <person name="Mejri S."/>
            <person name="Dirks R."/>
            <person name="Jansen H."/>
            <person name="Henkel C."/>
            <person name="Chen W.J."/>
            <person name="Zahm M."/>
            <person name="Cabau C."/>
            <person name="Klopp C."/>
            <person name="Thompson A.W."/>
            <person name="Robinson-Rechavi M."/>
            <person name="Braasch I."/>
            <person name="Lecointre G."/>
            <person name="Bobe J."/>
            <person name="Postlethwait J.H."/>
            <person name="Berthelot C."/>
            <person name="Roest Crollius H."/>
            <person name="Guiguen Y."/>
        </authorList>
    </citation>
    <scope>NUCLEOTIDE SEQUENCE</scope>
    <source>
        <strain evidence="2">NC1722</strain>
    </source>
</reference>